<evidence type="ECO:0008006" key="3">
    <source>
        <dbReference type="Google" id="ProtNLM"/>
    </source>
</evidence>
<comment type="caution">
    <text evidence="1">The sequence shown here is derived from an EMBL/GenBank/DDBJ whole genome shotgun (WGS) entry which is preliminary data.</text>
</comment>
<gene>
    <name evidence="1" type="ORF">EHR06_09995</name>
</gene>
<dbReference type="OrthoDB" id="327807at2"/>
<protein>
    <recommendedName>
        <fullName evidence="3">Lipoprotein</fullName>
    </recommendedName>
</protein>
<accession>A0A4Z1ACF5</accession>
<name>A0A4Z1ACF5_9LEPT</name>
<proteinExistence type="predicted"/>
<evidence type="ECO:0000313" key="2">
    <source>
        <dbReference type="Proteomes" id="UP000297241"/>
    </source>
</evidence>
<dbReference type="RefSeq" id="WP_135756866.1">
    <property type="nucleotide sequence ID" value="NZ_RQHS01000016.1"/>
</dbReference>
<reference evidence="1" key="1">
    <citation type="journal article" date="2019" name="PLoS Negl. Trop. Dis.">
        <title>Revisiting the worldwide diversity of Leptospira species in the environment.</title>
        <authorList>
            <person name="Vincent A.T."/>
            <person name="Schiettekatte O."/>
            <person name="Bourhy P."/>
            <person name="Veyrier F.J."/>
            <person name="Picardeau M."/>
        </authorList>
    </citation>
    <scope>NUCLEOTIDE SEQUENCE [LARGE SCALE GENOMIC DNA]</scope>
    <source>
        <strain evidence="1">201601113</strain>
    </source>
</reference>
<sequence>MKSFCIPLLILFMFGCSSNQIVYHDQKILEKENIGLISIKYENDTFTPINYIELSRVCLSQKKYFLEFGTNVCETLRSDGTVTIEKGESIELKVPEGVYSGVLSGYGSDFPHSFRLDAIFIGSRAIKDKTKKCSVKTDLIEKYDCENIIVKSGQKSEIKIILTNEIESQWGVSIFLAIISLGNAALPPSIVRTRLEISNPM</sequence>
<evidence type="ECO:0000313" key="1">
    <source>
        <dbReference type="EMBL" id="TGM99459.1"/>
    </source>
</evidence>
<dbReference type="EMBL" id="RQHS01000016">
    <property type="protein sequence ID" value="TGM99459.1"/>
    <property type="molecule type" value="Genomic_DNA"/>
</dbReference>
<dbReference type="AlphaFoldDB" id="A0A4Z1ACF5"/>
<dbReference type="Proteomes" id="UP000297241">
    <property type="component" value="Unassembled WGS sequence"/>
</dbReference>
<dbReference type="PROSITE" id="PS51257">
    <property type="entry name" value="PROKAR_LIPOPROTEIN"/>
    <property type="match status" value="1"/>
</dbReference>
<keyword evidence="2" id="KW-1185">Reference proteome</keyword>
<organism evidence="1 2">
    <name type="scientific">Leptospira dzoumogneensis</name>
    <dbReference type="NCBI Taxonomy" id="2484904"/>
    <lineage>
        <taxon>Bacteria</taxon>
        <taxon>Pseudomonadati</taxon>
        <taxon>Spirochaetota</taxon>
        <taxon>Spirochaetia</taxon>
        <taxon>Leptospirales</taxon>
        <taxon>Leptospiraceae</taxon>
        <taxon>Leptospira</taxon>
    </lineage>
</organism>